<dbReference type="Proteomes" id="UP001595476">
    <property type="component" value="Unassembled WGS sequence"/>
</dbReference>
<evidence type="ECO:0000259" key="1">
    <source>
        <dbReference type="Pfam" id="PF01968"/>
    </source>
</evidence>
<protein>
    <submittedName>
        <fullName evidence="4">Hydantoinase/oxoprolinase family protein</fullName>
    </submittedName>
</protein>
<evidence type="ECO:0000313" key="4">
    <source>
        <dbReference type="EMBL" id="MFC3152578.1"/>
    </source>
</evidence>
<name>A0ABV7HIU6_9GAMM</name>
<comment type="caution">
    <text evidence="4">The sequence shown here is derived from an EMBL/GenBank/DDBJ whole genome shotgun (WGS) entry which is preliminary data.</text>
</comment>
<dbReference type="PANTHER" id="PTHR11365">
    <property type="entry name" value="5-OXOPROLINASE RELATED"/>
    <property type="match status" value="1"/>
</dbReference>
<dbReference type="RefSeq" id="WP_386722508.1">
    <property type="nucleotide sequence ID" value="NZ_JBHRSZ010000007.1"/>
</dbReference>
<dbReference type="PANTHER" id="PTHR11365:SF23">
    <property type="entry name" value="HYPOTHETICAL 5-OXOPROLINASE (EUROFUNG)-RELATED"/>
    <property type="match status" value="1"/>
</dbReference>
<keyword evidence="5" id="KW-1185">Reference proteome</keyword>
<dbReference type="SUPFAM" id="SSF53067">
    <property type="entry name" value="Actin-like ATPase domain"/>
    <property type="match status" value="1"/>
</dbReference>
<organism evidence="4 5">
    <name type="scientific">Litoribrevibacter euphylliae</name>
    <dbReference type="NCBI Taxonomy" id="1834034"/>
    <lineage>
        <taxon>Bacteria</taxon>
        <taxon>Pseudomonadati</taxon>
        <taxon>Pseudomonadota</taxon>
        <taxon>Gammaproteobacteria</taxon>
        <taxon>Oceanospirillales</taxon>
        <taxon>Oceanospirillaceae</taxon>
        <taxon>Litoribrevibacter</taxon>
    </lineage>
</organism>
<evidence type="ECO:0000259" key="2">
    <source>
        <dbReference type="Pfam" id="PF05378"/>
    </source>
</evidence>
<evidence type="ECO:0000259" key="3">
    <source>
        <dbReference type="Pfam" id="PF19278"/>
    </source>
</evidence>
<gene>
    <name evidence="4" type="ORF">ACFOEK_16195</name>
</gene>
<dbReference type="InterPro" id="IPR002821">
    <property type="entry name" value="Hydantoinase_A"/>
</dbReference>
<proteinExistence type="predicted"/>
<feature type="domain" description="Acetophenone carboxylase-like C-terminal" evidence="3">
    <location>
        <begin position="490"/>
        <end position="658"/>
    </location>
</feature>
<feature type="domain" description="Hydantoinase/oxoprolinase N-terminal" evidence="2">
    <location>
        <begin position="3"/>
        <end position="176"/>
    </location>
</feature>
<accession>A0ABV7HIU6</accession>
<dbReference type="InterPro" id="IPR043129">
    <property type="entry name" value="ATPase_NBD"/>
</dbReference>
<sequence>MFLGVDTGGTFTDFVLFDGQSIQVHKVLSTPDSPDRAILQGIQELGLTSLIKEGKIILVHGSTVATNAALEGKGVRTAYITNHGFKDTLSIGRQTRKELYNLTPSEQAPPVSKALCLETGGRLDANGEVFDPLTEADVEEIKAQLKTLNPEAVAINFLFSFLDDRHEKALEEAIKDDYYVSRSSYVLPEYREYERGMATWLNAWLGPLVSNYLTQLSDNVAPTPLSIMQSSGGTIDASQAANRAVNLLLSGPAGGLAAVRALAKDINEERLLTFDMGGTSTDVAVIDGDIRLTNDGHIGDYPVAVPMVDMHTIGAGGGSIAYIDQGGLLQVGPESAGAFPGPACYDRGGEQPTVTDANTVLGRLRPEAFLGKQMTLDLEKARQAVSTLAEPLGLTVEQAALGILTIANEHMTRALRNIAVKRGEDPRAFRLTCFGGAGGLHVCDIAESLNIKSALVPRLGGVLSAYGMLVAPHERQLSKTVNQDSSSLNWDKLTETIDILAEQGKSQLLSEGVQQNQLEQHISADLRYQGQSFTINLPIGPKESIIERFHQAHQARFGHSMEMNVELVTLRVRVFAFTHSISMPLLTSAEEGTKSTPKTPAPDGLVDLYQLSDKVPRYQRDTLAAGCIISGPALISEQVSTTLIKPGWTATVSKHGHLLLEQH</sequence>
<dbReference type="InterPro" id="IPR049517">
    <property type="entry name" value="ACX-like_C"/>
</dbReference>
<dbReference type="Pfam" id="PF19278">
    <property type="entry name" value="Hydant_A_C"/>
    <property type="match status" value="1"/>
</dbReference>
<evidence type="ECO:0000313" key="5">
    <source>
        <dbReference type="Proteomes" id="UP001595476"/>
    </source>
</evidence>
<dbReference type="EMBL" id="JBHRSZ010000007">
    <property type="protein sequence ID" value="MFC3152578.1"/>
    <property type="molecule type" value="Genomic_DNA"/>
</dbReference>
<dbReference type="InterPro" id="IPR008040">
    <property type="entry name" value="Hydant_A_N"/>
</dbReference>
<dbReference type="Pfam" id="PF05378">
    <property type="entry name" value="Hydant_A_N"/>
    <property type="match status" value="1"/>
</dbReference>
<reference evidence="5" key="1">
    <citation type="journal article" date="2019" name="Int. J. Syst. Evol. Microbiol.">
        <title>The Global Catalogue of Microorganisms (GCM) 10K type strain sequencing project: providing services to taxonomists for standard genome sequencing and annotation.</title>
        <authorList>
            <consortium name="The Broad Institute Genomics Platform"/>
            <consortium name="The Broad Institute Genome Sequencing Center for Infectious Disease"/>
            <person name="Wu L."/>
            <person name="Ma J."/>
        </authorList>
    </citation>
    <scope>NUCLEOTIDE SEQUENCE [LARGE SCALE GENOMIC DNA]</scope>
    <source>
        <strain evidence="5">KCTC 52438</strain>
    </source>
</reference>
<dbReference type="Pfam" id="PF01968">
    <property type="entry name" value="Hydantoinase_A"/>
    <property type="match status" value="1"/>
</dbReference>
<feature type="domain" description="Hydantoinase A/oxoprolinase" evidence="1">
    <location>
        <begin position="195"/>
        <end position="472"/>
    </location>
</feature>
<dbReference type="InterPro" id="IPR045079">
    <property type="entry name" value="Oxoprolinase-like"/>
</dbReference>